<gene>
    <name evidence="2" type="ORF">D1781_16165</name>
</gene>
<dbReference type="GO" id="GO:0003677">
    <property type="term" value="F:DNA binding"/>
    <property type="evidence" value="ECO:0007669"/>
    <property type="project" value="UniProtKB-KW"/>
</dbReference>
<dbReference type="Pfam" id="PF12728">
    <property type="entry name" value="HTH_17"/>
    <property type="match status" value="1"/>
</dbReference>
<organism evidence="2 3">
    <name type="scientific">Amnibacterium setariae</name>
    <dbReference type="NCBI Taxonomy" id="2306585"/>
    <lineage>
        <taxon>Bacteria</taxon>
        <taxon>Bacillati</taxon>
        <taxon>Actinomycetota</taxon>
        <taxon>Actinomycetes</taxon>
        <taxon>Micrococcales</taxon>
        <taxon>Microbacteriaceae</taxon>
        <taxon>Amnibacterium</taxon>
    </lineage>
</organism>
<dbReference type="InterPro" id="IPR009061">
    <property type="entry name" value="DNA-bd_dom_put_sf"/>
</dbReference>
<dbReference type="RefSeq" id="WP_119483544.1">
    <property type="nucleotide sequence ID" value="NZ_QXTG01000003.1"/>
</dbReference>
<comment type="caution">
    <text evidence="2">The sequence shown here is derived from an EMBL/GenBank/DDBJ whole genome shotgun (WGS) entry which is preliminary data.</text>
</comment>
<keyword evidence="3" id="KW-1185">Reference proteome</keyword>
<sequence>MNLDELRRSKAATITRADAAELLDCDPRTITAGIAAGTIPAIHIGRRVVIPREPLLALLTAQPALIPSQR</sequence>
<dbReference type="EMBL" id="QXTG01000003">
    <property type="protein sequence ID" value="RIX26469.1"/>
    <property type="molecule type" value="Genomic_DNA"/>
</dbReference>
<dbReference type="Proteomes" id="UP000265742">
    <property type="component" value="Unassembled WGS sequence"/>
</dbReference>
<accession>A0A3A1TXN3</accession>
<reference evidence="3" key="1">
    <citation type="submission" date="2018-09" db="EMBL/GenBank/DDBJ databases">
        <authorList>
            <person name="Kim I."/>
        </authorList>
    </citation>
    <scope>NUCLEOTIDE SEQUENCE [LARGE SCALE GENOMIC DNA]</scope>
    <source>
        <strain evidence="3">DD4a</strain>
    </source>
</reference>
<keyword evidence="2" id="KW-0238">DNA-binding</keyword>
<dbReference type="SUPFAM" id="SSF46955">
    <property type="entry name" value="Putative DNA-binding domain"/>
    <property type="match status" value="1"/>
</dbReference>
<dbReference type="AlphaFoldDB" id="A0A3A1TXN3"/>
<dbReference type="InterPro" id="IPR041657">
    <property type="entry name" value="HTH_17"/>
</dbReference>
<evidence type="ECO:0000313" key="3">
    <source>
        <dbReference type="Proteomes" id="UP000265742"/>
    </source>
</evidence>
<dbReference type="NCBIfam" id="TIGR01764">
    <property type="entry name" value="excise"/>
    <property type="match status" value="1"/>
</dbReference>
<feature type="domain" description="Helix-turn-helix" evidence="1">
    <location>
        <begin position="15"/>
        <end position="62"/>
    </location>
</feature>
<evidence type="ECO:0000259" key="1">
    <source>
        <dbReference type="Pfam" id="PF12728"/>
    </source>
</evidence>
<name>A0A3A1TXN3_9MICO</name>
<evidence type="ECO:0000313" key="2">
    <source>
        <dbReference type="EMBL" id="RIX26469.1"/>
    </source>
</evidence>
<proteinExistence type="predicted"/>
<dbReference type="InterPro" id="IPR010093">
    <property type="entry name" value="SinI_DNA-bd"/>
</dbReference>
<protein>
    <submittedName>
        <fullName evidence="2">DNA-binding protein</fullName>
    </submittedName>
</protein>